<comment type="caution">
    <text evidence="2">The sequence shown here is derived from an EMBL/GenBank/DDBJ whole genome shotgun (WGS) entry which is preliminary data.</text>
</comment>
<name>A0A9P5BTY1_9PLEO</name>
<protein>
    <submittedName>
        <fullName evidence="2">Uncharacterized protein</fullName>
    </submittedName>
</protein>
<feature type="region of interest" description="Disordered" evidence="1">
    <location>
        <begin position="1"/>
        <end position="27"/>
    </location>
</feature>
<dbReference type="EMBL" id="SWKV01000239">
    <property type="protein sequence ID" value="KAF3029616.1"/>
    <property type="molecule type" value="Genomic_DNA"/>
</dbReference>
<evidence type="ECO:0000256" key="1">
    <source>
        <dbReference type="SAM" id="MobiDB-lite"/>
    </source>
</evidence>
<feature type="compositionally biased region" description="Polar residues" evidence="1">
    <location>
        <begin position="1"/>
        <end position="10"/>
    </location>
</feature>
<reference evidence="2" key="1">
    <citation type="submission" date="2019-04" db="EMBL/GenBank/DDBJ databases">
        <title>Sequencing of skin fungus with MAO and IRED activity.</title>
        <authorList>
            <person name="Marsaioli A.J."/>
            <person name="Bonatto J.M.C."/>
            <person name="Reis Junior O."/>
        </authorList>
    </citation>
    <scope>NUCLEOTIDE SEQUENCE</scope>
    <source>
        <strain evidence="2">28M1</strain>
    </source>
</reference>
<feature type="non-terminal residue" evidence="2">
    <location>
        <position position="1"/>
    </location>
</feature>
<evidence type="ECO:0000313" key="3">
    <source>
        <dbReference type="Proteomes" id="UP000758155"/>
    </source>
</evidence>
<proteinExistence type="predicted"/>
<accession>A0A9P5BTY1</accession>
<sequence>MGTQDHQMNTKVEGDGDGFCSLIEDSYPSPATEAETIVTKYKAEETANSEK</sequence>
<organism evidence="2 3">
    <name type="scientific">Didymella heteroderae</name>
    <dbReference type="NCBI Taxonomy" id="1769908"/>
    <lineage>
        <taxon>Eukaryota</taxon>
        <taxon>Fungi</taxon>
        <taxon>Dikarya</taxon>
        <taxon>Ascomycota</taxon>
        <taxon>Pezizomycotina</taxon>
        <taxon>Dothideomycetes</taxon>
        <taxon>Pleosporomycetidae</taxon>
        <taxon>Pleosporales</taxon>
        <taxon>Pleosporineae</taxon>
        <taxon>Didymellaceae</taxon>
        <taxon>Didymella</taxon>
    </lineage>
</organism>
<dbReference type="AlphaFoldDB" id="A0A9P5BTY1"/>
<evidence type="ECO:0000313" key="2">
    <source>
        <dbReference type="EMBL" id="KAF3029616.1"/>
    </source>
</evidence>
<dbReference type="Proteomes" id="UP000758155">
    <property type="component" value="Unassembled WGS sequence"/>
</dbReference>
<gene>
    <name evidence="2" type="ORF">E8E12_000041</name>
</gene>
<keyword evidence="3" id="KW-1185">Reference proteome</keyword>